<keyword evidence="2" id="KW-1185">Reference proteome</keyword>
<dbReference type="Proteomes" id="UP000646749">
    <property type="component" value="Unassembled WGS sequence"/>
</dbReference>
<name>A0ABQ4DUU9_9ACTN</name>
<evidence type="ECO:0000313" key="1">
    <source>
        <dbReference type="EMBL" id="GIG86208.1"/>
    </source>
</evidence>
<proteinExistence type="predicted"/>
<protein>
    <recommendedName>
        <fullName evidence="3">DUF4237 domain-containing protein</fullName>
    </recommendedName>
</protein>
<organism evidence="1 2">
    <name type="scientific">Plantactinospora endophytica</name>
    <dbReference type="NCBI Taxonomy" id="673535"/>
    <lineage>
        <taxon>Bacteria</taxon>
        <taxon>Bacillati</taxon>
        <taxon>Actinomycetota</taxon>
        <taxon>Actinomycetes</taxon>
        <taxon>Micromonosporales</taxon>
        <taxon>Micromonosporaceae</taxon>
        <taxon>Plantactinospora</taxon>
    </lineage>
</organism>
<comment type="caution">
    <text evidence="1">The sequence shown here is derived from an EMBL/GenBank/DDBJ whole genome shotgun (WGS) entry which is preliminary data.</text>
</comment>
<accession>A0ABQ4DUU9</accession>
<dbReference type="EMBL" id="BONW01000003">
    <property type="protein sequence ID" value="GIG86208.1"/>
    <property type="molecule type" value="Genomic_DNA"/>
</dbReference>
<gene>
    <name evidence="1" type="ORF">Pen02_11440</name>
</gene>
<dbReference type="RefSeq" id="WP_203864852.1">
    <property type="nucleotide sequence ID" value="NZ_BONW01000003.1"/>
</dbReference>
<reference evidence="1 2" key="1">
    <citation type="submission" date="2021-01" db="EMBL/GenBank/DDBJ databases">
        <title>Whole genome shotgun sequence of Plantactinospora endophytica NBRC 110450.</title>
        <authorList>
            <person name="Komaki H."/>
            <person name="Tamura T."/>
        </authorList>
    </citation>
    <scope>NUCLEOTIDE SEQUENCE [LARGE SCALE GENOMIC DNA]</scope>
    <source>
        <strain evidence="1 2">NBRC 110450</strain>
    </source>
</reference>
<evidence type="ECO:0000313" key="2">
    <source>
        <dbReference type="Proteomes" id="UP000646749"/>
    </source>
</evidence>
<evidence type="ECO:0008006" key="3">
    <source>
        <dbReference type="Google" id="ProtNLM"/>
    </source>
</evidence>
<sequence length="229" mass="25390">MGYETRFTGRVGISPPLNPAEIRYLTRFADVRHMDRTKGPYFVDGGGYAGQDVEPDVRDVGKPPPGQPGLWCQWIPSEDGATLGWDEEEKFYEAERWMAYLIDTFLRPGATLAGELAAPVAGRVYAEEFAGFSFDHVVDGVIEAEGEEPDDRWRLAVRDNVVYVVRHAVPPEYDEIDPADLGDWGDAQWSEFRARTRHNVAYVVRGGELVEVDPADGLSFAPVDGPDGG</sequence>